<evidence type="ECO:0000259" key="12">
    <source>
        <dbReference type="Pfam" id="PF12019"/>
    </source>
</evidence>
<feature type="transmembrane region" description="Helical" evidence="11">
    <location>
        <begin position="21"/>
        <end position="40"/>
    </location>
</feature>
<evidence type="ECO:0000256" key="2">
    <source>
        <dbReference type="ARBA" id="ARBA00021549"/>
    </source>
</evidence>
<dbReference type="RefSeq" id="WP_126833958.1">
    <property type="nucleotide sequence ID" value="NZ_PIPT01000005.1"/>
</dbReference>
<evidence type="ECO:0000256" key="5">
    <source>
        <dbReference type="ARBA" id="ARBA00022519"/>
    </source>
</evidence>
<keyword evidence="4" id="KW-0488">Methylation</keyword>
<evidence type="ECO:0000313" key="14">
    <source>
        <dbReference type="Proteomes" id="UP000286678"/>
    </source>
</evidence>
<feature type="domain" description="General secretion pathway GspH" evidence="12">
    <location>
        <begin position="51"/>
        <end position="169"/>
    </location>
</feature>
<evidence type="ECO:0000256" key="4">
    <source>
        <dbReference type="ARBA" id="ARBA00022481"/>
    </source>
</evidence>
<keyword evidence="7 11" id="KW-1133">Transmembrane helix</keyword>
<dbReference type="Pfam" id="PF12019">
    <property type="entry name" value="GspH"/>
    <property type="match status" value="1"/>
</dbReference>
<proteinExistence type="inferred from homology"/>
<dbReference type="NCBIfam" id="TIGR02532">
    <property type="entry name" value="IV_pilin_GFxxxE"/>
    <property type="match status" value="1"/>
</dbReference>
<evidence type="ECO:0000256" key="11">
    <source>
        <dbReference type="SAM" id="Phobius"/>
    </source>
</evidence>
<keyword evidence="6 11" id="KW-0812">Transmembrane</keyword>
<evidence type="ECO:0000313" key="13">
    <source>
        <dbReference type="EMBL" id="RUO47811.1"/>
    </source>
</evidence>
<dbReference type="EMBL" id="PIPT01000005">
    <property type="protein sequence ID" value="RUO47811.1"/>
    <property type="molecule type" value="Genomic_DNA"/>
</dbReference>
<evidence type="ECO:0000256" key="8">
    <source>
        <dbReference type="ARBA" id="ARBA00023136"/>
    </source>
</evidence>
<accession>A0A432XGG4</accession>
<dbReference type="Gene3D" id="3.55.40.10">
    <property type="entry name" value="minor pseudopilin epsh domain"/>
    <property type="match status" value="1"/>
</dbReference>
<dbReference type="GO" id="GO:0015628">
    <property type="term" value="P:protein secretion by the type II secretion system"/>
    <property type="evidence" value="ECO:0007669"/>
    <property type="project" value="InterPro"/>
</dbReference>
<sequence length="186" mass="20025">MRRTFIKPWAAVKRGFTLLELLVTLVILSIIIGAGVPMMLGMAESMRLQGAAQDTYALLQYARSDALRTTEERFVVWDTDGGAWCAAVAAANDCDCLTEDCSINGVLRQVNGTEYTGVSVNANFSAGDYTRFDGLRGLAEGNAGHVAYRLTDDGGAVEAEVRVVVSLLGRVRYCKQSGQIGDYPAC</sequence>
<dbReference type="GO" id="GO:0005886">
    <property type="term" value="C:plasma membrane"/>
    <property type="evidence" value="ECO:0007669"/>
    <property type="project" value="UniProtKB-SubCell"/>
</dbReference>
<dbReference type="InterPro" id="IPR022346">
    <property type="entry name" value="T2SS_GspH"/>
</dbReference>
<keyword evidence="3" id="KW-1003">Cell membrane</keyword>
<evidence type="ECO:0000256" key="3">
    <source>
        <dbReference type="ARBA" id="ARBA00022475"/>
    </source>
</evidence>
<dbReference type="OrthoDB" id="6238532at2"/>
<comment type="subcellular location">
    <subcellularLocation>
        <location evidence="1">Cell inner membrane</location>
        <topology evidence="1">Single-pass membrane protein</topology>
    </subcellularLocation>
</comment>
<dbReference type="Proteomes" id="UP000286678">
    <property type="component" value="Unassembled WGS sequence"/>
</dbReference>
<name>A0A432XGG4_9GAMM</name>
<evidence type="ECO:0000256" key="9">
    <source>
        <dbReference type="ARBA" id="ARBA00025772"/>
    </source>
</evidence>
<comment type="caution">
    <text evidence="13">The sequence shown here is derived from an EMBL/GenBank/DDBJ whole genome shotgun (WGS) entry which is preliminary data.</text>
</comment>
<dbReference type="PROSITE" id="PS00409">
    <property type="entry name" value="PROKAR_NTER_METHYL"/>
    <property type="match status" value="1"/>
</dbReference>
<dbReference type="InterPro" id="IPR012902">
    <property type="entry name" value="N_methyl_site"/>
</dbReference>
<dbReference type="GO" id="GO:0015627">
    <property type="term" value="C:type II protein secretion system complex"/>
    <property type="evidence" value="ECO:0007669"/>
    <property type="project" value="InterPro"/>
</dbReference>
<dbReference type="InterPro" id="IPR045584">
    <property type="entry name" value="Pilin-like"/>
</dbReference>
<keyword evidence="8 11" id="KW-0472">Membrane</keyword>
<gene>
    <name evidence="13" type="ORF">CWE21_07170</name>
</gene>
<protein>
    <recommendedName>
        <fullName evidence="2">Type II secretion system protein H</fullName>
    </recommendedName>
    <alternativeName>
        <fullName evidence="10">General secretion pathway protein H</fullName>
    </alternativeName>
</protein>
<dbReference type="AlphaFoldDB" id="A0A432XGG4"/>
<evidence type="ECO:0000256" key="1">
    <source>
        <dbReference type="ARBA" id="ARBA00004377"/>
    </source>
</evidence>
<evidence type="ECO:0000256" key="7">
    <source>
        <dbReference type="ARBA" id="ARBA00022989"/>
    </source>
</evidence>
<reference evidence="14" key="1">
    <citation type="journal article" date="2018" name="Front. Microbiol.">
        <title>Genome-Based Analysis Reveals the Taxonomy and Diversity of the Family Idiomarinaceae.</title>
        <authorList>
            <person name="Liu Y."/>
            <person name="Lai Q."/>
            <person name="Shao Z."/>
        </authorList>
    </citation>
    <scope>NUCLEOTIDE SEQUENCE [LARGE SCALE GENOMIC DNA]</scope>
    <source>
        <strain evidence="14">SW15</strain>
    </source>
</reference>
<dbReference type="SUPFAM" id="SSF54523">
    <property type="entry name" value="Pili subunits"/>
    <property type="match status" value="1"/>
</dbReference>
<dbReference type="Pfam" id="PF07963">
    <property type="entry name" value="N_methyl"/>
    <property type="match status" value="1"/>
</dbReference>
<keyword evidence="5" id="KW-0997">Cell inner membrane</keyword>
<comment type="similarity">
    <text evidence="9">Belongs to the GSP H family.</text>
</comment>
<organism evidence="13 14">
    <name type="scientific">Pseudidiomarina aquimaris</name>
    <dbReference type="NCBI Taxonomy" id="641841"/>
    <lineage>
        <taxon>Bacteria</taxon>
        <taxon>Pseudomonadati</taxon>
        <taxon>Pseudomonadota</taxon>
        <taxon>Gammaproteobacteria</taxon>
        <taxon>Alteromonadales</taxon>
        <taxon>Idiomarinaceae</taxon>
        <taxon>Pseudidiomarina</taxon>
    </lineage>
</organism>
<evidence type="ECO:0000256" key="6">
    <source>
        <dbReference type="ARBA" id="ARBA00022692"/>
    </source>
</evidence>
<keyword evidence="14" id="KW-1185">Reference proteome</keyword>
<evidence type="ECO:0000256" key="10">
    <source>
        <dbReference type="ARBA" id="ARBA00030775"/>
    </source>
</evidence>